<dbReference type="Proteomes" id="UP000260665">
    <property type="component" value="Unassembled WGS sequence"/>
</dbReference>
<gene>
    <name evidence="1" type="ORF">DIC66_14995</name>
</gene>
<dbReference type="AlphaFoldDB" id="A0A3E1R9J1"/>
<evidence type="ECO:0000313" key="2">
    <source>
        <dbReference type="Proteomes" id="UP000260665"/>
    </source>
</evidence>
<organism evidence="1 2">
    <name type="scientific">Rhodoferax lacus</name>
    <dbReference type="NCBI Taxonomy" id="2184758"/>
    <lineage>
        <taxon>Bacteria</taxon>
        <taxon>Pseudomonadati</taxon>
        <taxon>Pseudomonadota</taxon>
        <taxon>Betaproteobacteria</taxon>
        <taxon>Burkholderiales</taxon>
        <taxon>Comamonadaceae</taxon>
        <taxon>Rhodoferax</taxon>
    </lineage>
</organism>
<comment type="caution">
    <text evidence="1">The sequence shown here is derived from an EMBL/GenBank/DDBJ whole genome shotgun (WGS) entry which is preliminary data.</text>
</comment>
<proteinExistence type="predicted"/>
<protein>
    <submittedName>
        <fullName evidence="1">Uncharacterized protein</fullName>
    </submittedName>
</protein>
<name>A0A3E1R9J1_9BURK</name>
<sequence>MSIRDETTVIVASGLRYKSKEPGSAFPSTPYSGNATMSCLLCGKHSLRSQMMSRRLFGKVHAVCAPQCAK</sequence>
<dbReference type="EMBL" id="QFZK01000010">
    <property type="protein sequence ID" value="RFO96025.1"/>
    <property type="molecule type" value="Genomic_DNA"/>
</dbReference>
<evidence type="ECO:0000313" key="1">
    <source>
        <dbReference type="EMBL" id="RFO96025.1"/>
    </source>
</evidence>
<keyword evidence="2" id="KW-1185">Reference proteome</keyword>
<accession>A0A3E1R9J1</accession>
<reference evidence="1 2" key="1">
    <citation type="submission" date="2018-05" db="EMBL/GenBank/DDBJ databases">
        <title>Rhodoferax soyangensis sp.nov., isolated from an oligotrophic freshwater lake.</title>
        <authorList>
            <person name="Park M."/>
        </authorList>
    </citation>
    <scope>NUCLEOTIDE SEQUENCE [LARGE SCALE GENOMIC DNA]</scope>
    <source>
        <strain evidence="1 2">IMCC26218</strain>
    </source>
</reference>